<protein>
    <submittedName>
        <fullName evidence="3">Uncharacterized protein</fullName>
    </submittedName>
</protein>
<dbReference type="EMBL" id="MCAS01000029">
    <property type="protein sequence ID" value="RKF40007.1"/>
    <property type="molecule type" value="Genomic_DNA"/>
</dbReference>
<proteinExistence type="predicted"/>
<feature type="chain" id="PRO_5018590751" evidence="2">
    <location>
        <begin position="24"/>
        <end position="91"/>
    </location>
</feature>
<keyword evidence="2" id="KW-0732">Signal</keyword>
<reference evidence="3 4" key="1">
    <citation type="submission" date="2016-07" db="EMBL/GenBank/DDBJ databases">
        <title>Genome analysis of Burkholderia fungorum ES3-20.</title>
        <authorList>
            <person name="Xu D."/>
            <person name="Yao R."/>
            <person name="Zheng S."/>
        </authorList>
    </citation>
    <scope>NUCLEOTIDE SEQUENCE [LARGE SCALE GENOMIC DNA]</scope>
    <source>
        <strain evidence="3 4">ES3-20</strain>
    </source>
</reference>
<comment type="caution">
    <text evidence="3">The sequence shown here is derived from an EMBL/GenBank/DDBJ whole genome shotgun (WGS) entry which is preliminary data.</text>
</comment>
<name>A0A3R7EQT4_9BURK</name>
<organism evidence="3 4">
    <name type="scientific">Paraburkholderia fungorum</name>
    <dbReference type="NCBI Taxonomy" id="134537"/>
    <lineage>
        <taxon>Bacteria</taxon>
        <taxon>Pseudomonadati</taxon>
        <taxon>Pseudomonadota</taxon>
        <taxon>Betaproteobacteria</taxon>
        <taxon>Burkholderiales</taxon>
        <taxon>Burkholderiaceae</taxon>
        <taxon>Paraburkholderia</taxon>
    </lineage>
</organism>
<gene>
    <name evidence="3" type="ORF">BCY88_32770</name>
</gene>
<feature type="signal peptide" evidence="2">
    <location>
        <begin position="1"/>
        <end position="23"/>
    </location>
</feature>
<feature type="compositionally biased region" description="Polar residues" evidence="1">
    <location>
        <begin position="64"/>
        <end position="79"/>
    </location>
</feature>
<dbReference type="Proteomes" id="UP000283709">
    <property type="component" value="Unassembled WGS sequence"/>
</dbReference>
<dbReference type="AlphaFoldDB" id="A0A3R7EQT4"/>
<sequence>MKGKWGFAAAVLSIAAASGAAFAQGGGNGQGGTGGGNAHSAATSGMTYHGDPANSPMARAPGNMMQTMSLNDAGSQSVPPDSAMNAPKTGQ</sequence>
<evidence type="ECO:0000313" key="4">
    <source>
        <dbReference type="Proteomes" id="UP000283709"/>
    </source>
</evidence>
<evidence type="ECO:0000256" key="2">
    <source>
        <dbReference type="SAM" id="SignalP"/>
    </source>
</evidence>
<accession>A0A3R7EQT4</accession>
<evidence type="ECO:0000313" key="3">
    <source>
        <dbReference type="EMBL" id="RKF40007.1"/>
    </source>
</evidence>
<feature type="compositionally biased region" description="Gly residues" evidence="1">
    <location>
        <begin position="24"/>
        <end position="37"/>
    </location>
</feature>
<dbReference type="RefSeq" id="WP_120346818.1">
    <property type="nucleotide sequence ID" value="NZ_MCAS01000029.1"/>
</dbReference>
<feature type="region of interest" description="Disordered" evidence="1">
    <location>
        <begin position="22"/>
        <end position="91"/>
    </location>
</feature>
<evidence type="ECO:0000256" key="1">
    <source>
        <dbReference type="SAM" id="MobiDB-lite"/>
    </source>
</evidence>